<evidence type="ECO:0000313" key="1">
    <source>
        <dbReference type="EMBL" id="KAE9408484.1"/>
    </source>
</evidence>
<keyword evidence="2" id="KW-1185">Reference proteome</keyword>
<dbReference type="OrthoDB" id="341421at2759"/>
<sequence>MSMKNALDNGILPYMLRAQRLTDRIQTPQPNRQRETVLYNALLPFQPYMLYPSLLRRSSRAVEFV</sequence>
<organism evidence="1 2">
    <name type="scientific">Gymnopus androsaceus JB14</name>
    <dbReference type="NCBI Taxonomy" id="1447944"/>
    <lineage>
        <taxon>Eukaryota</taxon>
        <taxon>Fungi</taxon>
        <taxon>Dikarya</taxon>
        <taxon>Basidiomycota</taxon>
        <taxon>Agaricomycotina</taxon>
        <taxon>Agaricomycetes</taxon>
        <taxon>Agaricomycetidae</taxon>
        <taxon>Agaricales</taxon>
        <taxon>Marasmiineae</taxon>
        <taxon>Omphalotaceae</taxon>
        <taxon>Gymnopus</taxon>
    </lineage>
</organism>
<reference evidence="1" key="1">
    <citation type="journal article" date="2019" name="Environ. Microbiol.">
        <title>Fungal ecological strategies reflected in gene transcription - a case study of two litter decomposers.</title>
        <authorList>
            <person name="Barbi F."/>
            <person name="Kohler A."/>
            <person name="Barry K."/>
            <person name="Baskaran P."/>
            <person name="Daum C."/>
            <person name="Fauchery L."/>
            <person name="Ihrmark K."/>
            <person name="Kuo A."/>
            <person name="LaButti K."/>
            <person name="Lipzen A."/>
            <person name="Morin E."/>
            <person name="Grigoriev I.V."/>
            <person name="Henrissat B."/>
            <person name="Lindahl B."/>
            <person name="Martin F."/>
        </authorList>
    </citation>
    <scope>NUCLEOTIDE SEQUENCE</scope>
    <source>
        <strain evidence="1">JB14</strain>
    </source>
</reference>
<dbReference type="EMBL" id="ML769391">
    <property type="protein sequence ID" value="KAE9408484.1"/>
    <property type="molecule type" value="Genomic_DNA"/>
</dbReference>
<protein>
    <submittedName>
        <fullName evidence="1">Uncharacterized protein</fullName>
    </submittedName>
</protein>
<dbReference type="AlphaFoldDB" id="A0A6A4IIJ5"/>
<proteinExistence type="predicted"/>
<evidence type="ECO:0000313" key="2">
    <source>
        <dbReference type="Proteomes" id="UP000799118"/>
    </source>
</evidence>
<gene>
    <name evidence="1" type="ORF">BT96DRAFT_914039</name>
</gene>
<dbReference type="Proteomes" id="UP000799118">
    <property type="component" value="Unassembled WGS sequence"/>
</dbReference>
<accession>A0A6A4IIJ5</accession>
<name>A0A6A4IIJ5_9AGAR</name>